<protein>
    <submittedName>
        <fullName evidence="8">RNA polymerase sigma-70 factor, ECF subfamily</fullName>
    </submittedName>
    <submittedName>
        <fullName evidence="9">Sigma-70 family RNA polymerase sigma factor</fullName>
    </submittedName>
</protein>
<dbReference type="GO" id="GO:0006352">
    <property type="term" value="P:DNA-templated transcription initiation"/>
    <property type="evidence" value="ECO:0007669"/>
    <property type="project" value="InterPro"/>
</dbReference>
<dbReference type="Gene3D" id="1.10.10.10">
    <property type="entry name" value="Winged helix-like DNA-binding domain superfamily/Winged helix DNA-binding domain"/>
    <property type="match status" value="1"/>
</dbReference>
<evidence type="ECO:0000256" key="2">
    <source>
        <dbReference type="ARBA" id="ARBA00023015"/>
    </source>
</evidence>
<evidence type="ECO:0000259" key="6">
    <source>
        <dbReference type="Pfam" id="PF04542"/>
    </source>
</evidence>
<keyword evidence="4" id="KW-0238">DNA-binding</keyword>
<evidence type="ECO:0000313" key="10">
    <source>
        <dbReference type="Proteomes" id="UP000183788"/>
    </source>
</evidence>
<dbReference type="InterPro" id="IPR007627">
    <property type="entry name" value="RNA_pol_sigma70_r2"/>
</dbReference>
<dbReference type="RefSeq" id="WP_072363803.1">
    <property type="nucleotide sequence ID" value="NZ_CBHWAX010000068.1"/>
</dbReference>
<evidence type="ECO:0000256" key="1">
    <source>
        <dbReference type="ARBA" id="ARBA00010641"/>
    </source>
</evidence>
<dbReference type="InterPro" id="IPR013324">
    <property type="entry name" value="RNA_pol_sigma_r3/r4-like"/>
</dbReference>
<dbReference type="OrthoDB" id="656273at2"/>
<keyword evidence="2" id="KW-0805">Transcription regulation</keyword>
<dbReference type="NCBIfam" id="TIGR02937">
    <property type="entry name" value="sigma70-ECF"/>
    <property type="match status" value="1"/>
</dbReference>
<evidence type="ECO:0000259" key="7">
    <source>
        <dbReference type="Pfam" id="PF08281"/>
    </source>
</evidence>
<evidence type="ECO:0000313" key="11">
    <source>
        <dbReference type="Proteomes" id="UP001326715"/>
    </source>
</evidence>
<dbReference type="CDD" id="cd06171">
    <property type="entry name" value="Sigma70_r4"/>
    <property type="match status" value="1"/>
</dbReference>
<proteinExistence type="inferred from homology"/>
<dbReference type="Gene3D" id="1.10.1740.10">
    <property type="match status" value="1"/>
</dbReference>
<dbReference type="Proteomes" id="UP000183788">
    <property type="component" value="Unassembled WGS sequence"/>
</dbReference>
<dbReference type="Pfam" id="PF04542">
    <property type="entry name" value="Sigma70_r2"/>
    <property type="match status" value="1"/>
</dbReference>
<feature type="domain" description="RNA polymerase sigma factor 70 region 4 type 2" evidence="7">
    <location>
        <begin position="119"/>
        <end position="169"/>
    </location>
</feature>
<dbReference type="InterPro" id="IPR039425">
    <property type="entry name" value="RNA_pol_sigma-70-like"/>
</dbReference>
<keyword evidence="5" id="KW-0804">Transcription</keyword>
<dbReference type="EMBL" id="FPIZ01000018">
    <property type="protein sequence ID" value="SFW79812.1"/>
    <property type="molecule type" value="Genomic_DNA"/>
</dbReference>
<dbReference type="GO" id="GO:0016987">
    <property type="term" value="F:sigma factor activity"/>
    <property type="evidence" value="ECO:0007669"/>
    <property type="project" value="UniProtKB-KW"/>
</dbReference>
<reference evidence="9 11" key="2">
    <citation type="submission" date="2023-11" db="EMBL/GenBank/DDBJ databases">
        <title>MicrobeMod: A computational toolkit for identifying prokaryotic methylation and restriction-modification with nanopore sequencing.</title>
        <authorList>
            <person name="Crits-Christoph A."/>
            <person name="Kang S.C."/>
            <person name="Lee H."/>
            <person name="Ostrov N."/>
        </authorList>
    </citation>
    <scope>NUCLEOTIDE SEQUENCE [LARGE SCALE GENOMIC DNA]</scope>
    <source>
        <strain evidence="9 11">ATCC 23090</strain>
    </source>
</reference>
<dbReference type="EMBL" id="CP140154">
    <property type="protein sequence ID" value="WQG92202.1"/>
    <property type="molecule type" value="Genomic_DNA"/>
</dbReference>
<dbReference type="STRING" id="1004.SAMN05661012_04840"/>
<dbReference type="AlphaFoldDB" id="A0A1K1S6W7"/>
<evidence type="ECO:0000256" key="5">
    <source>
        <dbReference type="ARBA" id="ARBA00023163"/>
    </source>
</evidence>
<dbReference type="PANTHER" id="PTHR43133">
    <property type="entry name" value="RNA POLYMERASE ECF-TYPE SIGMA FACTO"/>
    <property type="match status" value="1"/>
</dbReference>
<dbReference type="InterPro" id="IPR036388">
    <property type="entry name" value="WH-like_DNA-bd_sf"/>
</dbReference>
<dbReference type="PANTHER" id="PTHR43133:SF8">
    <property type="entry name" value="RNA POLYMERASE SIGMA FACTOR HI_1459-RELATED"/>
    <property type="match status" value="1"/>
</dbReference>
<evidence type="ECO:0000313" key="8">
    <source>
        <dbReference type="EMBL" id="SFW79812.1"/>
    </source>
</evidence>
<organism evidence="8 10">
    <name type="scientific">Chitinophaga sancti</name>
    <dbReference type="NCBI Taxonomy" id="1004"/>
    <lineage>
        <taxon>Bacteria</taxon>
        <taxon>Pseudomonadati</taxon>
        <taxon>Bacteroidota</taxon>
        <taxon>Chitinophagia</taxon>
        <taxon>Chitinophagales</taxon>
        <taxon>Chitinophagaceae</taxon>
        <taxon>Chitinophaga</taxon>
    </lineage>
</organism>
<name>A0A1K1S6W7_9BACT</name>
<evidence type="ECO:0000256" key="4">
    <source>
        <dbReference type="ARBA" id="ARBA00023125"/>
    </source>
</evidence>
<comment type="similarity">
    <text evidence="1">Belongs to the sigma-70 factor family. ECF subfamily.</text>
</comment>
<reference evidence="8 10" key="1">
    <citation type="submission" date="2016-11" db="EMBL/GenBank/DDBJ databases">
        <authorList>
            <person name="Jaros S."/>
            <person name="Januszkiewicz K."/>
            <person name="Wedrychowicz H."/>
        </authorList>
    </citation>
    <scope>NUCLEOTIDE SEQUENCE [LARGE SCALE GENOMIC DNA]</scope>
    <source>
        <strain evidence="8 10">DSM 784</strain>
    </source>
</reference>
<keyword evidence="3" id="KW-0731">Sigma factor</keyword>
<dbReference type="InterPro" id="IPR013249">
    <property type="entry name" value="RNA_pol_sigma70_r4_t2"/>
</dbReference>
<feature type="domain" description="RNA polymerase sigma-70 region 2" evidence="6">
    <location>
        <begin position="25"/>
        <end position="88"/>
    </location>
</feature>
<evidence type="ECO:0000313" key="9">
    <source>
        <dbReference type="EMBL" id="WQG92202.1"/>
    </source>
</evidence>
<gene>
    <name evidence="8" type="ORF">SAMN05661012_04840</name>
    <name evidence="9" type="ORF">SR876_11860</name>
</gene>
<dbReference type="Pfam" id="PF08281">
    <property type="entry name" value="Sigma70_r4_2"/>
    <property type="match status" value="1"/>
</dbReference>
<keyword evidence="11" id="KW-1185">Reference proteome</keyword>
<dbReference type="GO" id="GO:0003677">
    <property type="term" value="F:DNA binding"/>
    <property type="evidence" value="ECO:0007669"/>
    <property type="project" value="UniProtKB-KW"/>
</dbReference>
<accession>A0A1K1S6W7</accession>
<sequence>MMIQEQDVKLFQLIKEGNELAYAEIYKKYRRDVFVAAFRILRNIHDAEDVTQEVFITLWNKRKGIDVNVAVRAYLTRMATNSCLNKLKHDTNLTKRNQKYSDLHAEAQSGEKPDSEQIDDITRLMQELPDKSRRTVEMVFIEGRPHKEVAKIVGISVNTVKTQLYSSLKIIRNKLQLK</sequence>
<dbReference type="InterPro" id="IPR013325">
    <property type="entry name" value="RNA_pol_sigma_r2"/>
</dbReference>
<dbReference type="Proteomes" id="UP001326715">
    <property type="component" value="Chromosome"/>
</dbReference>
<dbReference type="SUPFAM" id="SSF88946">
    <property type="entry name" value="Sigma2 domain of RNA polymerase sigma factors"/>
    <property type="match status" value="1"/>
</dbReference>
<dbReference type="InterPro" id="IPR014284">
    <property type="entry name" value="RNA_pol_sigma-70_dom"/>
</dbReference>
<evidence type="ECO:0000256" key="3">
    <source>
        <dbReference type="ARBA" id="ARBA00023082"/>
    </source>
</evidence>
<dbReference type="SUPFAM" id="SSF88659">
    <property type="entry name" value="Sigma3 and sigma4 domains of RNA polymerase sigma factors"/>
    <property type="match status" value="1"/>
</dbReference>